<dbReference type="EMBL" id="JARJCW010000006">
    <property type="protein sequence ID" value="KAJ7223446.1"/>
    <property type="molecule type" value="Genomic_DNA"/>
</dbReference>
<comment type="caution">
    <text evidence="1">The sequence shown here is derived from an EMBL/GenBank/DDBJ whole genome shotgun (WGS) entry which is preliminary data.</text>
</comment>
<name>A0AAD7E1C1_9AGAR</name>
<dbReference type="InterPro" id="IPR036866">
    <property type="entry name" value="RibonucZ/Hydroxyglut_hydro"/>
</dbReference>
<dbReference type="Proteomes" id="UP001219525">
    <property type="component" value="Unassembled WGS sequence"/>
</dbReference>
<evidence type="ECO:0000313" key="2">
    <source>
        <dbReference type="Proteomes" id="UP001219525"/>
    </source>
</evidence>
<dbReference type="AlphaFoldDB" id="A0AAD7E1C1"/>
<sequence>MGWIEKIFITHLYGDHVFGVAPLLAGILNGAGGTADGLGEEDPREFLDVNNQ</sequence>
<protein>
    <submittedName>
        <fullName evidence="1">Uncharacterized protein</fullName>
    </submittedName>
</protein>
<keyword evidence="2" id="KW-1185">Reference proteome</keyword>
<reference evidence="1" key="1">
    <citation type="submission" date="2023-03" db="EMBL/GenBank/DDBJ databases">
        <title>Massive genome expansion in bonnet fungi (Mycena s.s.) driven by repeated elements and novel gene families across ecological guilds.</title>
        <authorList>
            <consortium name="Lawrence Berkeley National Laboratory"/>
            <person name="Harder C.B."/>
            <person name="Miyauchi S."/>
            <person name="Viragh M."/>
            <person name="Kuo A."/>
            <person name="Thoen E."/>
            <person name="Andreopoulos B."/>
            <person name="Lu D."/>
            <person name="Skrede I."/>
            <person name="Drula E."/>
            <person name="Henrissat B."/>
            <person name="Morin E."/>
            <person name="Kohler A."/>
            <person name="Barry K."/>
            <person name="LaButti K."/>
            <person name="Morin E."/>
            <person name="Salamov A."/>
            <person name="Lipzen A."/>
            <person name="Mereny Z."/>
            <person name="Hegedus B."/>
            <person name="Baldrian P."/>
            <person name="Stursova M."/>
            <person name="Weitz H."/>
            <person name="Taylor A."/>
            <person name="Grigoriev I.V."/>
            <person name="Nagy L.G."/>
            <person name="Martin F."/>
            <person name="Kauserud H."/>
        </authorList>
    </citation>
    <scope>NUCLEOTIDE SEQUENCE</scope>
    <source>
        <strain evidence="1">9144</strain>
    </source>
</reference>
<evidence type="ECO:0000313" key="1">
    <source>
        <dbReference type="EMBL" id="KAJ7223446.1"/>
    </source>
</evidence>
<proteinExistence type="predicted"/>
<organism evidence="1 2">
    <name type="scientific">Mycena pura</name>
    <dbReference type="NCBI Taxonomy" id="153505"/>
    <lineage>
        <taxon>Eukaryota</taxon>
        <taxon>Fungi</taxon>
        <taxon>Dikarya</taxon>
        <taxon>Basidiomycota</taxon>
        <taxon>Agaricomycotina</taxon>
        <taxon>Agaricomycetes</taxon>
        <taxon>Agaricomycetidae</taxon>
        <taxon>Agaricales</taxon>
        <taxon>Marasmiineae</taxon>
        <taxon>Mycenaceae</taxon>
        <taxon>Mycena</taxon>
    </lineage>
</organism>
<accession>A0AAD7E1C1</accession>
<dbReference type="SUPFAM" id="SSF56281">
    <property type="entry name" value="Metallo-hydrolase/oxidoreductase"/>
    <property type="match status" value="1"/>
</dbReference>
<dbReference type="Gene3D" id="3.60.15.10">
    <property type="entry name" value="Ribonuclease Z/Hydroxyacylglutathione hydrolase-like"/>
    <property type="match status" value="1"/>
</dbReference>
<gene>
    <name evidence="1" type="ORF">GGX14DRAFT_658157</name>
</gene>